<protein>
    <submittedName>
        <fullName evidence="1">AbrB/MazE/SpoVT family DNA-binding domain-containing protein</fullName>
    </submittedName>
</protein>
<accession>A0ABS0CCC2</accession>
<gene>
    <name evidence="1" type="ORF">IU470_18815</name>
</gene>
<evidence type="ECO:0000313" key="1">
    <source>
        <dbReference type="EMBL" id="MBF6227148.1"/>
    </source>
</evidence>
<dbReference type="EMBL" id="JADLRE010000014">
    <property type="protein sequence ID" value="MBF6227148.1"/>
    <property type="molecule type" value="Genomic_DNA"/>
</dbReference>
<dbReference type="GO" id="GO:0003677">
    <property type="term" value="F:DNA binding"/>
    <property type="evidence" value="ECO:0007669"/>
    <property type="project" value="UniProtKB-KW"/>
</dbReference>
<keyword evidence="2" id="KW-1185">Reference proteome</keyword>
<sequence>MTEDTLLPVLPSFRAVDRPTGNPALPSAPGLPLGNVEQPPARTAVHSVRPVDSNGRVVDKAVLTALDWWPGDQLSWRIAGGLIVITRPGHGRRGVTKYGHLSLPAPIRRGAGIRIHDRVLLAADPQHALLVVYPAHVLDEILARRFAEGVGA</sequence>
<dbReference type="RefSeq" id="WP_195034195.1">
    <property type="nucleotide sequence ID" value="NZ_JADLRE010000014.1"/>
</dbReference>
<keyword evidence="1" id="KW-0238">DNA-binding</keyword>
<organism evidence="1 2">
    <name type="scientific">Nocardia abscessus</name>
    <dbReference type="NCBI Taxonomy" id="120957"/>
    <lineage>
        <taxon>Bacteria</taxon>
        <taxon>Bacillati</taxon>
        <taxon>Actinomycetota</taxon>
        <taxon>Actinomycetes</taxon>
        <taxon>Mycobacteriales</taxon>
        <taxon>Nocardiaceae</taxon>
        <taxon>Nocardia</taxon>
    </lineage>
</organism>
<name>A0ABS0CCC2_9NOCA</name>
<comment type="caution">
    <text evidence="1">The sequence shown here is derived from an EMBL/GenBank/DDBJ whole genome shotgun (WGS) entry which is preliminary data.</text>
</comment>
<evidence type="ECO:0000313" key="2">
    <source>
        <dbReference type="Proteomes" id="UP000807309"/>
    </source>
</evidence>
<reference evidence="1 2" key="1">
    <citation type="submission" date="2020-10" db="EMBL/GenBank/DDBJ databases">
        <title>Identification of Nocardia species via Next-generation sequencing and recognition of intraspecies genetic diversity.</title>
        <authorList>
            <person name="Li P."/>
            <person name="Li P."/>
            <person name="Lu B."/>
        </authorList>
    </citation>
    <scope>NUCLEOTIDE SEQUENCE [LARGE SCALE GENOMIC DNA]</scope>
    <source>
        <strain evidence="1 2">N-11</strain>
    </source>
</reference>
<dbReference type="Proteomes" id="UP000807309">
    <property type="component" value="Unassembled WGS sequence"/>
</dbReference>
<proteinExistence type="predicted"/>